<protein>
    <submittedName>
        <fullName evidence="2">Uncharacterized protein</fullName>
    </submittedName>
</protein>
<name>A0A1W0WYD1_HYPEX</name>
<proteinExistence type="predicted"/>
<feature type="region of interest" description="Disordered" evidence="1">
    <location>
        <begin position="62"/>
        <end position="81"/>
    </location>
</feature>
<reference evidence="3" key="1">
    <citation type="submission" date="2017-01" db="EMBL/GenBank/DDBJ databases">
        <title>Comparative genomics of anhydrobiosis in the tardigrade Hypsibius dujardini.</title>
        <authorList>
            <person name="Yoshida Y."/>
            <person name="Koutsovoulos G."/>
            <person name="Laetsch D."/>
            <person name="Stevens L."/>
            <person name="Kumar S."/>
            <person name="Horikawa D."/>
            <person name="Ishino K."/>
            <person name="Komine S."/>
            <person name="Tomita M."/>
            <person name="Blaxter M."/>
            <person name="Arakawa K."/>
        </authorList>
    </citation>
    <scope>NUCLEOTIDE SEQUENCE [LARGE SCALE GENOMIC DNA]</scope>
    <source>
        <strain evidence="3">Z151</strain>
    </source>
</reference>
<dbReference type="Proteomes" id="UP000192578">
    <property type="component" value="Unassembled WGS sequence"/>
</dbReference>
<organism evidence="2 3">
    <name type="scientific">Hypsibius exemplaris</name>
    <name type="common">Freshwater tardigrade</name>
    <dbReference type="NCBI Taxonomy" id="2072580"/>
    <lineage>
        <taxon>Eukaryota</taxon>
        <taxon>Metazoa</taxon>
        <taxon>Ecdysozoa</taxon>
        <taxon>Tardigrada</taxon>
        <taxon>Eutardigrada</taxon>
        <taxon>Parachela</taxon>
        <taxon>Hypsibioidea</taxon>
        <taxon>Hypsibiidae</taxon>
        <taxon>Hypsibius</taxon>
    </lineage>
</organism>
<gene>
    <name evidence="2" type="ORF">BV898_05755</name>
</gene>
<feature type="compositionally biased region" description="Polar residues" evidence="1">
    <location>
        <begin position="1"/>
        <end position="19"/>
    </location>
</feature>
<comment type="caution">
    <text evidence="2">The sequence shown here is derived from an EMBL/GenBank/DDBJ whole genome shotgun (WGS) entry which is preliminary data.</text>
</comment>
<evidence type="ECO:0000256" key="1">
    <source>
        <dbReference type="SAM" id="MobiDB-lite"/>
    </source>
</evidence>
<feature type="region of interest" description="Disordered" evidence="1">
    <location>
        <begin position="1"/>
        <end position="23"/>
    </location>
</feature>
<accession>A0A1W0WYD1</accession>
<evidence type="ECO:0000313" key="3">
    <source>
        <dbReference type="Proteomes" id="UP000192578"/>
    </source>
</evidence>
<keyword evidence="3" id="KW-1185">Reference proteome</keyword>
<sequence length="81" mass="9062">MSGSSCKASQLTNGPTTGSSRRHHYITQDRVLLIAKKPNDPFLPLQYKIHKTKLQSFAPLYHAPVDRDGNKREKKTPAFAA</sequence>
<dbReference type="AlphaFoldDB" id="A0A1W0WYD1"/>
<dbReference type="EMBL" id="MTYJ01000032">
    <property type="protein sequence ID" value="OQV20199.1"/>
    <property type="molecule type" value="Genomic_DNA"/>
</dbReference>
<evidence type="ECO:0000313" key="2">
    <source>
        <dbReference type="EMBL" id="OQV20199.1"/>
    </source>
</evidence>